<proteinExistence type="predicted"/>
<dbReference type="InterPro" id="IPR018060">
    <property type="entry name" value="HTH_AraC"/>
</dbReference>
<dbReference type="InterPro" id="IPR018062">
    <property type="entry name" value="HTH_AraC-typ_CS"/>
</dbReference>
<keyword evidence="1" id="KW-0805">Transcription regulation</keyword>
<gene>
    <name evidence="5" type="ORF">HNQ71_000419</name>
</gene>
<evidence type="ECO:0000313" key="5">
    <source>
        <dbReference type="EMBL" id="MBB6407775.1"/>
    </source>
</evidence>
<dbReference type="PANTHER" id="PTHR43436">
    <property type="entry name" value="ARAC-FAMILY TRANSCRIPTIONAL REGULATOR"/>
    <property type="match status" value="1"/>
</dbReference>
<dbReference type="Pfam" id="PF06719">
    <property type="entry name" value="AraC_N"/>
    <property type="match status" value="1"/>
</dbReference>
<accession>A0A841PGN7</accession>
<dbReference type="GO" id="GO:0003700">
    <property type="term" value="F:DNA-binding transcription factor activity"/>
    <property type="evidence" value="ECO:0007669"/>
    <property type="project" value="InterPro"/>
</dbReference>
<evidence type="ECO:0000313" key="6">
    <source>
        <dbReference type="Proteomes" id="UP000556329"/>
    </source>
</evidence>
<feature type="domain" description="HTH araC/xylS-type" evidence="4">
    <location>
        <begin position="199"/>
        <end position="297"/>
    </location>
</feature>
<dbReference type="SMART" id="SM00342">
    <property type="entry name" value="HTH_ARAC"/>
    <property type="match status" value="1"/>
</dbReference>
<dbReference type="AlphaFoldDB" id="A0A841PGN7"/>
<dbReference type="InterPro" id="IPR009594">
    <property type="entry name" value="Tscrpt_reg_HTH_AraC_N"/>
</dbReference>
<keyword evidence="2 5" id="KW-0238">DNA-binding</keyword>
<dbReference type="InterPro" id="IPR009057">
    <property type="entry name" value="Homeodomain-like_sf"/>
</dbReference>
<name>A0A841PGN7_9HYPH</name>
<keyword evidence="6" id="KW-1185">Reference proteome</keyword>
<comment type="caution">
    <text evidence="5">The sequence shown here is derived from an EMBL/GenBank/DDBJ whole genome shotgun (WGS) entry which is preliminary data.</text>
</comment>
<keyword evidence="3" id="KW-0804">Transcription</keyword>
<sequence>MSRQMPHRPPSEIYADMADILERHLPQDGDLASAVAGLYLSRRSAPTEPVYLSQWPCFAFVIRGRKSVTLGDVTHSYGVGDYLVVSFDLPVVSRVVEAAAGEPHLGFGMAINPDCVRELLARMQPLPTSKSTFGLTVNDASQELLDASVRYLRLLDSPADISVLAPVIEREIHFRLLTGPMGGRLLQIAMAGTPDNRIARAIEWLRGNFAQPLRIEELARRVGMSVSSLHHLFKSATAMTPMQYQKRLRLTEARRLMLAERLDVGAAGYAVGYQSPSQFSREYRRLFGKPPIRDIPN</sequence>
<protein>
    <submittedName>
        <fullName evidence="5">AraC-like DNA-binding protein</fullName>
    </submittedName>
</protein>
<dbReference type="Proteomes" id="UP000556329">
    <property type="component" value="Unassembled WGS sequence"/>
</dbReference>
<dbReference type="SUPFAM" id="SSF46689">
    <property type="entry name" value="Homeodomain-like"/>
    <property type="match status" value="2"/>
</dbReference>
<dbReference type="Gene3D" id="1.10.10.60">
    <property type="entry name" value="Homeodomain-like"/>
    <property type="match status" value="2"/>
</dbReference>
<evidence type="ECO:0000256" key="2">
    <source>
        <dbReference type="ARBA" id="ARBA00023125"/>
    </source>
</evidence>
<reference evidence="5 6" key="1">
    <citation type="submission" date="2020-08" db="EMBL/GenBank/DDBJ databases">
        <title>Genomic Encyclopedia of Type Strains, Phase IV (KMG-IV): sequencing the most valuable type-strain genomes for metagenomic binning, comparative biology and taxonomic classification.</title>
        <authorList>
            <person name="Goeker M."/>
        </authorList>
    </citation>
    <scope>NUCLEOTIDE SEQUENCE [LARGE SCALE GENOMIC DNA]</scope>
    <source>
        <strain evidence="5 6">DSM 100039</strain>
    </source>
</reference>
<dbReference type="GO" id="GO:0043565">
    <property type="term" value="F:sequence-specific DNA binding"/>
    <property type="evidence" value="ECO:0007669"/>
    <property type="project" value="InterPro"/>
</dbReference>
<dbReference type="Pfam" id="PF12833">
    <property type="entry name" value="HTH_18"/>
    <property type="match status" value="1"/>
</dbReference>
<dbReference type="PROSITE" id="PS00041">
    <property type="entry name" value="HTH_ARAC_FAMILY_1"/>
    <property type="match status" value="1"/>
</dbReference>
<organism evidence="5 6">
    <name type="scientific">Mesorhizobium sangaii</name>
    <dbReference type="NCBI Taxonomy" id="505389"/>
    <lineage>
        <taxon>Bacteria</taxon>
        <taxon>Pseudomonadati</taxon>
        <taxon>Pseudomonadota</taxon>
        <taxon>Alphaproteobacteria</taxon>
        <taxon>Hyphomicrobiales</taxon>
        <taxon>Phyllobacteriaceae</taxon>
        <taxon>Mesorhizobium</taxon>
    </lineage>
</organism>
<dbReference type="PANTHER" id="PTHR43436:SF1">
    <property type="entry name" value="TRANSCRIPTIONAL REGULATORY PROTEIN"/>
    <property type="match status" value="1"/>
</dbReference>
<dbReference type="PROSITE" id="PS01124">
    <property type="entry name" value="HTH_ARAC_FAMILY_2"/>
    <property type="match status" value="1"/>
</dbReference>
<evidence type="ECO:0000256" key="3">
    <source>
        <dbReference type="ARBA" id="ARBA00023163"/>
    </source>
</evidence>
<evidence type="ECO:0000259" key="4">
    <source>
        <dbReference type="PROSITE" id="PS01124"/>
    </source>
</evidence>
<dbReference type="EMBL" id="JACHEF010000001">
    <property type="protein sequence ID" value="MBB6407775.1"/>
    <property type="molecule type" value="Genomic_DNA"/>
</dbReference>
<evidence type="ECO:0000256" key="1">
    <source>
        <dbReference type="ARBA" id="ARBA00023015"/>
    </source>
</evidence>